<reference evidence="1" key="1">
    <citation type="journal article" date="2022" name="Int. J. Mol. Sci.">
        <title>Draft Genome of Tanacetum Coccineum: Genomic Comparison of Closely Related Tanacetum-Family Plants.</title>
        <authorList>
            <person name="Yamashiro T."/>
            <person name="Shiraishi A."/>
            <person name="Nakayama K."/>
            <person name="Satake H."/>
        </authorList>
    </citation>
    <scope>NUCLEOTIDE SEQUENCE</scope>
</reference>
<organism evidence="1 2">
    <name type="scientific">Tanacetum coccineum</name>
    <dbReference type="NCBI Taxonomy" id="301880"/>
    <lineage>
        <taxon>Eukaryota</taxon>
        <taxon>Viridiplantae</taxon>
        <taxon>Streptophyta</taxon>
        <taxon>Embryophyta</taxon>
        <taxon>Tracheophyta</taxon>
        <taxon>Spermatophyta</taxon>
        <taxon>Magnoliopsida</taxon>
        <taxon>eudicotyledons</taxon>
        <taxon>Gunneridae</taxon>
        <taxon>Pentapetalae</taxon>
        <taxon>asterids</taxon>
        <taxon>campanulids</taxon>
        <taxon>Asterales</taxon>
        <taxon>Asteraceae</taxon>
        <taxon>Asteroideae</taxon>
        <taxon>Anthemideae</taxon>
        <taxon>Anthemidinae</taxon>
        <taxon>Tanacetum</taxon>
    </lineage>
</organism>
<name>A0ABQ5DQ01_9ASTR</name>
<gene>
    <name evidence="1" type="ORF">Tco_0940201</name>
</gene>
<evidence type="ECO:0000313" key="1">
    <source>
        <dbReference type="EMBL" id="GJT40336.1"/>
    </source>
</evidence>
<keyword evidence="2" id="KW-1185">Reference proteome</keyword>
<protein>
    <submittedName>
        <fullName evidence="1">Uncharacterized protein</fullName>
    </submittedName>
</protein>
<dbReference type="EMBL" id="BQNB010015463">
    <property type="protein sequence ID" value="GJT40336.1"/>
    <property type="molecule type" value="Genomic_DNA"/>
</dbReference>
<accession>A0ABQ5DQ01</accession>
<evidence type="ECO:0000313" key="2">
    <source>
        <dbReference type="Proteomes" id="UP001151760"/>
    </source>
</evidence>
<comment type="caution">
    <text evidence="1">The sequence shown here is derived from an EMBL/GenBank/DDBJ whole genome shotgun (WGS) entry which is preliminary data.</text>
</comment>
<proteinExistence type="predicted"/>
<sequence length="143" mass="16374">MHALNTTISLLSIAITWNYLTPTNNRLRTSLNLRNHVDYNPPRQFTPPMANAPARTYALARHTIGNVGNIRLLRLDLLGIHCNSKEKRGAKDYEYHILCKKEEDRIPLNAEECDFLAMTDGEDEIQELDASRIFMAKIHEVVT</sequence>
<dbReference type="Proteomes" id="UP001151760">
    <property type="component" value="Unassembled WGS sequence"/>
</dbReference>
<reference evidence="1" key="2">
    <citation type="submission" date="2022-01" db="EMBL/GenBank/DDBJ databases">
        <authorList>
            <person name="Yamashiro T."/>
            <person name="Shiraishi A."/>
            <person name="Satake H."/>
            <person name="Nakayama K."/>
        </authorList>
    </citation>
    <scope>NUCLEOTIDE SEQUENCE</scope>
</reference>